<dbReference type="EMBL" id="QGLF01000001">
    <property type="protein sequence ID" value="PWR23522.1"/>
    <property type="molecule type" value="Genomic_DNA"/>
</dbReference>
<accession>A0A317EAD2</accession>
<comment type="caution">
    <text evidence="1">The sequence shown here is derived from an EMBL/GenBank/DDBJ whole genome shotgun (WGS) entry which is preliminary data.</text>
</comment>
<organism evidence="1 2">
    <name type="scientific">Zavarzinia compransoris</name>
    <dbReference type="NCBI Taxonomy" id="1264899"/>
    <lineage>
        <taxon>Bacteria</taxon>
        <taxon>Pseudomonadati</taxon>
        <taxon>Pseudomonadota</taxon>
        <taxon>Alphaproteobacteria</taxon>
        <taxon>Rhodospirillales</taxon>
        <taxon>Zavarziniaceae</taxon>
        <taxon>Zavarzinia</taxon>
    </lineage>
</organism>
<reference evidence="2" key="1">
    <citation type="submission" date="2018-05" db="EMBL/GenBank/DDBJ databases">
        <title>Zavarzinia sp. HR-AS.</title>
        <authorList>
            <person name="Lee Y."/>
            <person name="Jeon C.O."/>
        </authorList>
    </citation>
    <scope>NUCLEOTIDE SEQUENCE [LARGE SCALE GENOMIC DNA]</scope>
    <source>
        <strain evidence="2">DSM 1231</strain>
    </source>
</reference>
<protein>
    <submittedName>
        <fullName evidence="1">DUF4178 domain-containing protein</fullName>
    </submittedName>
</protein>
<sequence length="226" mass="23874">MAQLPCPACGAGVAFRGGQSVYAVCAFCGSMVVRHDVDLSSIGRMAALPPDMSPFQIGTTCLFLGVEYTLAGRVKVGYPDGVWNEWFALGGDGAGAWLAEAQGTYAFSFERPLPAGGANDDVLDLLRRQAAGEPDKTVSALGREIADGPLTLRVVDIRTVTCIGSEGELPFAAPSGREVLSVDLIGRDGEFGCIEFSAAGSRYYQGLYVEWPDLKAANLRALEGWA</sequence>
<keyword evidence="2" id="KW-1185">Reference proteome</keyword>
<evidence type="ECO:0000313" key="1">
    <source>
        <dbReference type="EMBL" id="PWR23522.1"/>
    </source>
</evidence>
<name>A0A317EAD2_9PROT</name>
<dbReference type="RefSeq" id="WP_109919555.1">
    <property type="nucleotide sequence ID" value="NZ_QGLF01000001.1"/>
</dbReference>
<gene>
    <name evidence="1" type="ORF">DKG75_02820</name>
</gene>
<dbReference type="OrthoDB" id="228033at2"/>
<dbReference type="Proteomes" id="UP000246077">
    <property type="component" value="Unassembled WGS sequence"/>
</dbReference>
<dbReference type="AlphaFoldDB" id="A0A317EAD2"/>
<evidence type="ECO:0000313" key="2">
    <source>
        <dbReference type="Proteomes" id="UP000246077"/>
    </source>
</evidence>
<proteinExistence type="predicted"/>